<name>A0A1G2PEQ6_9BACT</name>
<reference evidence="2 3" key="1">
    <citation type="journal article" date="2016" name="Nat. Commun.">
        <title>Thousands of microbial genomes shed light on interconnected biogeochemical processes in an aquifer system.</title>
        <authorList>
            <person name="Anantharaman K."/>
            <person name="Brown C.T."/>
            <person name="Hug L.A."/>
            <person name="Sharon I."/>
            <person name="Castelle C.J."/>
            <person name="Probst A.J."/>
            <person name="Thomas B.C."/>
            <person name="Singh A."/>
            <person name="Wilkins M.J."/>
            <person name="Karaoz U."/>
            <person name="Brodie E.L."/>
            <person name="Williams K.H."/>
            <person name="Hubbard S.S."/>
            <person name="Banfield J.F."/>
        </authorList>
    </citation>
    <scope>NUCLEOTIDE SEQUENCE [LARGE SCALE GENOMIC DNA]</scope>
</reference>
<organism evidence="2 3">
    <name type="scientific">Candidatus Taylorbacteria bacterium RIFOXYD2_FULL_36_9</name>
    <dbReference type="NCBI Taxonomy" id="1802338"/>
    <lineage>
        <taxon>Bacteria</taxon>
        <taxon>Candidatus Tayloriibacteriota</taxon>
    </lineage>
</organism>
<proteinExistence type="predicted"/>
<comment type="caution">
    <text evidence="2">The sequence shown here is derived from an EMBL/GenBank/DDBJ whole genome shotgun (WGS) entry which is preliminary data.</text>
</comment>
<evidence type="ECO:0000259" key="1">
    <source>
        <dbReference type="Pfam" id="PF13391"/>
    </source>
</evidence>
<dbReference type="GO" id="GO:0004519">
    <property type="term" value="F:endonuclease activity"/>
    <property type="evidence" value="ECO:0007669"/>
    <property type="project" value="UniProtKB-KW"/>
</dbReference>
<evidence type="ECO:0000313" key="3">
    <source>
        <dbReference type="Proteomes" id="UP000176965"/>
    </source>
</evidence>
<dbReference type="STRING" id="1802338.A2541_01390"/>
<sequence length="256" mass="29806">MKRKNWTHEELIVAFNLYCKISFSKINYHNEQIIKLSKAIGRTPSAVAWKLVNFASFDPTLKARNIKGASNTGKLDKIVFDEFYHDWDTLAYESEILLAKFLNQKIELGDEQEIEKIILKEGKTREAVVKIRVNQSFFRSAVLASYDNKCCITGIPLTELLIASHIIPWSKDEKNRLNPENGLCLNSLHDRAFDKGLITIDANYKIRVSKSVAVYRNEMNIQKFFYDFEGKQIELPKRFLPNKDFLAYHYKEIFVK</sequence>
<keyword evidence="2" id="KW-0255">Endonuclease</keyword>
<keyword evidence="2" id="KW-0378">Hydrolase</keyword>
<dbReference type="EMBL" id="MHSQ01000027">
    <property type="protein sequence ID" value="OHA46816.1"/>
    <property type="molecule type" value="Genomic_DNA"/>
</dbReference>
<dbReference type="InterPro" id="IPR003615">
    <property type="entry name" value="HNH_nuc"/>
</dbReference>
<dbReference type="Pfam" id="PF13391">
    <property type="entry name" value="HNH_2"/>
    <property type="match status" value="1"/>
</dbReference>
<keyword evidence="2" id="KW-0540">Nuclease</keyword>
<evidence type="ECO:0000313" key="2">
    <source>
        <dbReference type="EMBL" id="OHA46816.1"/>
    </source>
</evidence>
<feature type="domain" description="HNH nuclease" evidence="1">
    <location>
        <begin position="150"/>
        <end position="201"/>
    </location>
</feature>
<accession>A0A1G2PEQ6</accession>
<dbReference type="AlphaFoldDB" id="A0A1G2PEQ6"/>
<protein>
    <submittedName>
        <fullName evidence="2">Restriction endonuclease</fullName>
    </submittedName>
</protein>
<gene>
    <name evidence="2" type="ORF">A2541_01390</name>
</gene>
<dbReference type="Proteomes" id="UP000176965">
    <property type="component" value="Unassembled WGS sequence"/>
</dbReference>